<dbReference type="RefSeq" id="WP_015615087.1">
    <property type="nucleotide sequence ID" value="NC_021182.1"/>
</dbReference>
<name>R4K8B6_CLOPA</name>
<protein>
    <submittedName>
        <fullName evidence="2">Uncharacterized protein</fullName>
    </submittedName>
</protein>
<keyword evidence="1" id="KW-0175">Coiled coil</keyword>
<dbReference type="HOGENOM" id="CLU_958798_0_0_9"/>
<dbReference type="STRING" id="86416.Clopa_1869"/>
<dbReference type="EMBL" id="CP003261">
    <property type="protein sequence ID" value="AGK96769.1"/>
    <property type="molecule type" value="Genomic_DNA"/>
</dbReference>
<dbReference type="OrthoDB" id="1839890at2"/>
<gene>
    <name evidence="2" type="ORF">Clopa_1869</name>
</gene>
<dbReference type="Proteomes" id="UP000013523">
    <property type="component" value="Chromosome"/>
</dbReference>
<dbReference type="AlphaFoldDB" id="R4K8B6"/>
<organism evidence="2 3">
    <name type="scientific">Clostridium pasteurianum BC1</name>
    <dbReference type="NCBI Taxonomy" id="86416"/>
    <lineage>
        <taxon>Bacteria</taxon>
        <taxon>Bacillati</taxon>
        <taxon>Bacillota</taxon>
        <taxon>Clostridia</taxon>
        <taxon>Eubacteriales</taxon>
        <taxon>Clostridiaceae</taxon>
        <taxon>Clostridium</taxon>
    </lineage>
</organism>
<evidence type="ECO:0000256" key="1">
    <source>
        <dbReference type="SAM" id="Coils"/>
    </source>
</evidence>
<accession>R4K8B6</accession>
<evidence type="ECO:0000313" key="2">
    <source>
        <dbReference type="EMBL" id="AGK96769.1"/>
    </source>
</evidence>
<dbReference type="PATRIC" id="fig|86416.3.peg.1841"/>
<reference evidence="2 3" key="1">
    <citation type="submission" date="2012-01" db="EMBL/GenBank/DDBJ databases">
        <title>Complete sequence of chromosome of Clostridium pasteurianum BC1.</title>
        <authorList>
            <consortium name="US DOE Joint Genome Institute"/>
            <person name="Lucas S."/>
            <person name="Han J."/>
            <person name="Lapidus A."/>
            <person name="Cheng J.-F."/>
            <person name="Goodwin L."/>
            <person name="Pitluck S."/>
            <person name="Peters L."/>
            <person name="Mikhailova N."/>
            <person name="Teshima H."/>
            <person name="Detter J.C."/>
            <person name="Han C."/>
            <person name="Tapia R."/>
            <person name="Land M."/>
            <person name="Hauser L."/>
            <person name="Kyrpides N."/>
            <person name="Ivanova N."/>
            <person name="Pagani I."/>
            <person name="Dunn J."/>
            <person name="Taghavi S."/>
            <person name="Francis A."/>
            <person name="van der Lelie D."/>
            <person name="Woyke T."/>
        </authorList>
    </citation>
    <scope>NUCLEOTIDE SEQUENCE [LARGE SCALE GENOMIC DNA]</scope>
    <source>
        <strain evidence="2 3">BC1</strain>
    </source>
</reference>
<proteinExistence type="predicted"/>
<evidence type="ECO:0000313" key="3">
    <source>
        <dbReference type="Proteomes" id="UP000013523"/>
    </source>
</evidence>
<feature type="coiled-coil region" evidence="1">
    <location>
        <begin position="241"/>
        <end position="279"/>
    </location>
</feature>
<keyword evidence="3" id="KW-1185">Reference proteome</keyword>
<sequence>MKKELEQISKDHNEEYWRIFIDQCPHCHKPITNEHNGWFKCNSCGWEIDIFSLDEKLGEKLSVQDYEKKMKLKYKDELEFIDAELLSEGSFERGQSLYDILDDDTRINPELKYYVFLNWWTSIDSGHELFDPEDIKLWRKIANVEIDISDLKLDDDFYITVYRGVNEYSQSWEGLSWTTDKEIALKFAWGATVRHRTKQNLIFEGKVSIDNIIARIDDRNEAEVLIDICYKQEKALDVKELLDVEEKYNKSLEEIKEGKAEHTLEFEELKKKYEGLLTQCGFDVNKHIKQ</sequence>
<dbReference type="KEGG" id="cpas:Clopa_1869"/>